<feature type="transmembrane region" description="Helical" evidence="1">
    <location>
        <begin position="90"/>
        <end position="108"/>
    </location>
</feature>
<keyword evidence="4" id="KW-1185">Reference proteome</keyword>
<dbReference type="RefSeq" id="WP_089966944.1">
    <property type="nucleotide sequence ID" value="NZ_FNJM01000002.1"/>
</dbReference>
<dbReference type="OrthoDB" id="1907021at2"/>
<dbReference type="Proteomes" id="UP000198597">
    <property type="component" value="Unassembled WGS sequence"/>
</dbReference>
<evidence type="ECO:0000313" key="5">
    <source>
        <dbReference type="Proteomes" id="UP000585258"/>
    </source>
</evidence>
<evidence type="ECO:0008006" key="6">
    <source>
        <dbReference type="Google" id="ProtNLM"/>
    </source>
</evidence>
<dbReference type="STRING" id="94869.SAMN04488529_102201"/>
<reference evidence="3 4" key="1">
    <citation type="submission" date="2016-10" db="EMBL/GenBank/DDBJ databases">
        <authorList>
            <person name="de Groot N.N."/>
        </authorList>
    </citation>
    <scope>NUCLEOTIDE SEQUENCE [LARGE SCALE GENOMIC DNA]</scope>
    <source>
        <strain evidence="3 4">DSM 12272</strain>
    </source>
</reference>
<feature type="transmembrane region" description="Helical" evidence="1">
    <location>
        <begin position="114"/>
        <end position="131"/>
    </location>
</feature>
<dbReference type="EMBL" id="FNJM01000002">
    <property type="protein sequence ID" value="SDP12182.1"/>
    <property type="molecule type" value="Genomic_DNA"/>
</dbReference>
<evidence type="ECO:0000256" key="1">
    <source>
        <dbReference type="SAM" id="Phobius"/>
    </source>
</evidence>
<gene>
    <name evidence="2" type="ORF">H7E68_01020</name>
    <name evidence="3" type="ORF">SAMN04488529_102201</name>
</gene>
<dbReference type="SUPFAM" id="SSF158560">
    <property type="entry name" value="BH3980-like"/>
    <property type="match status" value="1"/>
</dbReference>
<protein>
    <recommendedName>
        <fullName evidence="6">DNA-binding ferritin-like protein (Dps family)</fullName>
    </recommendedName>
</protein>
<organism evidence="3 4">
    <name type="scientific">Clostridium gasigenes</name>
    <dbReference type="NCBI Taxonomy" id="94869"/>
    <lineage>
        <taxon>Bacteria</taxon>
        <taxon>Bacillati</taxon>
        <taxon>Bacillota</taxon>
        <taxon>Clostridia</taxon>
        <taxon>Eubacteriales</taxon>
        <taxon>Clostridiaceae</taxon>
        <taxon>Clostridium</taxon>
    </lineage>
</organism>
<keyword evidence="1" id="KW-0812">Transmembrane</keyword>
<keyword evidence="1" id="KW-1133">Transmembrane helix</keyword>
<dbReference type="AlphaFoldDB" id="A0A1H0Q451"/>
<feature type="transmembrane region" description="Helical" evidence="1">
    <location>
        <begin position="182"/>
        <end position="200"/>
    </location>
</feature>
<keyword evidence="1" id="KW-0472">Membrane</keyword>
<evidence type="ECO:0000313" key="2">
    <source>
        <dbReference type="EMBL" id="MBB6713311.1"/>
    </source>
</evidence>
<dbReference type="EMBL" id="JACKWY010000001">
    <property type="protein sequence ID" value="MBB6713311.1"/>
    <property type="molecule type" value="Genomic_DNA"/>
</dbReference>
<feature type="transmembrane region" description="Helical" evidence="1">
    <location>
        <begin position="152"/>
        <end position="176"/>
    </location>
</feature>
<accession>A0A1H0Q451</accession>
<sequence length="216" mass="25075">MKKNLNKSEFELKGEYKDTYLDIVIYLSGSNLNDSFVTEVSEDLKDLFITAQEEGRGIKEIVGKNIEIFCKDIINSNKSKKVRLFNIIKNLNWSLFMGAILSILFYIFNEELSLNTIVLFIFNFFIVPYIVKVPLRKLVFKYKGNIRKIVSIVIFTLLLIIPTAIINFIIIIQFVPVVNVNGLYSGVIILFIIGIIHIITKYKIKEINWKSYFWGI</sequence>
<name>A0A1H0Q451_9CLOT</name>
<proteinExistence type="predicted"/>
<evidence type="ECO:0000313" key="3">
    <source>
        <dbReference type="EMBL" id="SDP12182.1"/>
    </source>
</evidence>
<evidence type="ECO:0000313" key="4">
    <source>
        <dbReference type="Proteomes" id="UP000198597"/>
    </source>
</evidence>
<reference evidence="2 5" key="2">
    <citation type="submission" date="2020-08" db="EMBL/GenBank/DDBJ databases">
        <title>Clostridia isolated from Swiss meat.</title>
        <authorList>
            <person name="Wambui J."/>
            <person name="Stevens M.J.A."/>
            <person name="Stephan R."/>
        </authorList>
    </citation>
    <scope>NUCLEOTIDE SEQUENCE [LARGE SCALE GENOMIC DNA]</scope>
    <source>
        <strain evidence="2 5">CM001</strain>
    </source>
</reference>
<dbReference type="Proteomes" id="UP000585258">
    <property type="component" value="Unassembled WGS sequence"/>
</dbReference>
<dbReference type="Gene3D" id="1.10.1900.10">
    <property type="entry name" value="c-terminal domain of poly(a) binding protein"/>
    <property type="match status" value="1"/>
</dbReference>